<keyword evidence="1" id="KW-0472">Membrane</keyword>
<gene>
    <name evidence="2" type="ORF">METZ01_LOCUS275963</name>
</gene>
<organism evidence="2">
    <name type="scientific">marine metagenome</name>
    <dbReference type="NCBI Taxonomy" id="408172"/>
    <lineage>
        <taxon>unclassified sequences</taxon>
        <taxon>metagenomes</taxon>
        <taxon>ecological metagenomes</taxon>
    </lineage>
</organism>
<accession>A0A382KFW7</accession>
<keyword evidence="1" id="KW-0812">Transmembrane</keyword>
<keyword evidence="1" id="KW-1133">Transmembrane helix</keyword>
<proteinExistence type="predicted"/>
<evidence type="ECO:0000313" key="2">
    <source>
        <dbReference type="EMBL" id="SVC23109.1"/>
    </source>
</evidence>
<reference evidence="2" key="1">
    <citation type="submission" date="2018-05" db="EMBL/GenBank/DDBJ databases">
        <authorList>
            <person name="Lanie J.A."/>
            <person name="Ng W.-L."/>
            <person name="Kazmierczak K.M."/>
            <person name="Andrzejewski T.M."/>
            <person name="Davidsen T.M."/>
            <person name="Wayne K.J."/>
            <person name="Tettelin H."/>
            <person name="Glass J.I."/>
            <person name="Rusch D."/>
            <person name="Podicherti R."/>
            <person name="Tsui H.-C.T."/>
            <person name="Winkler M.E."/>
        </authorList>
    </citation>
    <scope>NUCLEOTIDE SEQUENCE</scope>
</reference>
<dbReference type="AlphaFoldDB" id="A0A382KFW7"/>
<sequence length="33" mass="3621">MEDLTTTVQIVGTLCVCVWIAWLVNNDDGPSAR</sequence>
<feature type="transmembrane region" description="Helical" evidence="1">
    <location>
        <begin position="6"/>
        <end position="24"/>
    </location>
</feature>
<evidence type="ECO:0000256" key="1">
    <source>
        <dbReference type="SAM" id="Phobius"/>
    </source>
</evidence>
<name>A0A382KFW7_9ZZZZ</name>
<dbReference type="EMBL" id="UINC01080298">
    <property type="protein sequence ID" value="SVC23109.1"/>
    <property type="molecule type" value="Genomic_DNA"/>
</dbReference>
<protein>
    <submittedName>
        <fullName evidence="2">Uncharacterized protein</fullName>
    </submittedName>
</protein>